<accession>A0ABM1LJN7</accession>
<sequence>MDPLESALRPYINTRACLLFFTLASEISASYTSTHTHKYTQIKMERSMRLVSAALVLALLLVATEMGPMAVEGRSATKVGPKKRTCESQSQKFKGICFLTSNCATSCKTEGFNGGQCRGFRRRCFCSKAC</sequence>
<dbReference type="CDD" id="cd00107">
    <property type="entry name" value="Knot1"/>
    <property type="match status" value="1"/>
</dbReference>
<keyword evidence="1" id="KW-0929">Antimicrobial</keyword>
<organism evidence="6 7">
    <name type="scientific">Prunus mume</name>
    <name type="common">Japanese apricot</name>
    <name type="synonym">Armeniaca mume</name>
    <dbReference type="NCBI Taxonomy" id="102107"/>
    <lineage>
        <taxon>Eukaryota</taxon>
        <taxon>Viridiplantae</taxon>
        <taxon>Streptophyta</taxon>
        <taxon>Embryophyta</taxon>
        <taxon>Tracheophyta</taxon>
        <taxon>Spermatophyta</taxon>
        <taxon>Magnoliopsida</taxon>
        <taxon>eudicotyledons</taxon>
        <taxon>Gunneridae</taxon>
        <taxon>Pentapetalae</taxon>
        <taxon>rosids</taxon>
        <taxon>fabids</taxon>
        <taxon>Rosales</taxon>
        <taxon>Rosaceae</taxon>
        <taxon>Amygdaloideae</taxon>
        <taxon>Amygdaleae</taxon>
        <taxon>Prunus</taxon>
    </lineage>
</organism>
<evidence type="ECO:0000313" key="7">
    <source>
        <dbReference type="RefSeq" id="XP_016647614.1"/>
    </source>
</evidence>
<dbReference type="InterPro" id="IPR008176">
    <property type="entry name" value="Defensin_plant"/>
</dbReference>
<reference evidence="7" key="2">
    <citation type="submission" date="2025-08" db="UniProtKB">
        <authorList>
            <consortium name="RefSeq"/>
        </authorList>
    </citation>
    <scope>IDENTIFICATION</scope>
</reference>
<protein>
    <submittedName>
        <fullName evidence="7">Defensin-like protein 2</fullName>
    </submittedName>
</protein>
<keyword evidence="3" id="KW-0732">Signal</keyword>
<dbReference type="InterPro" id="IPR003614">
    <property type="entry name" value="Knottins"/>
</dbReference>
<dbReference type="InterPro" id="IPR036574">
    <property type="entry name" value="Scorpion_toxin-like_sf"/>
</dbReference>
<dbReference type="PANTHER" id="PTHR33147">
    <property type="entry name" value="DEFENSIN-LIKE PROTEIN 1"/>
    <property type="match status" value="1"/>
</dbReference>
<name>A0ABM1LJN7_PRUMU</name>
<dbReference type="SMART" id="SM00505">
    <property type="entry name" value="Knot1"/>
    <property type="match status" value="1"/>
</dbReference>
<evidence type="ECO:0000313" key="6">
    <source>
        <dbReference type="Proteomes" id="UP000694861"/>
    </source>
</evidence>
<keyword evidence="6" id="KW-1185">Reference proteome</keyword>
<dbReference type="GeneID" id="103321352"/>
<dbReference type="PANTHER" id="PTHR33147:SF129">
    <property type="entry name" value="DEFENSIN-LIKE PROTEIN 2-RELATED"/>
    <property type="match status" value="1"/>
</dbReference>
<dbReference type="Pfam" id="PF00304">
    <property type="entry name" value="Gamma-thionin"/>
    <property type="match status" value="1"/>
</dbReference>
<evidence type="ECO:0000259" key="5">
    <source>
        <dbReference type="SMART" id="SM00505"/>
    </source>
</evidence>
<proteinExistence type="predicted"/>
<dbReference type="Proteomes" id="UP000694861">
    <property type="component" value="Linkage group LG2"/>
</dbReference>
<keyword evidence="2" id="KW-0295">Fungicide</keyword>
<dbReference type="RefSeq" id="XP_016647614.1">
    <property type="nucleotide sequence ID" value="XM_016792128.1"/>
</dbReference>
<evidence type="ECO:0000256" key="3">
    <source>
        <dbReference type="ARBA" id="ARBA00022729"/>
    </source>
</evidence>
<feature type="domain" description="Knottins-like" evidence="5">
    <location>
        <begin position="85"/>
        <end position="130"/>
    </location>
</feature>
<dbReference type="Gene3D" id="3.30.30.10">
    <property type="entry name" value="Knottin, scorpion toxin-like"/>
    <property type="match status" value="1"/>
</dbReference>
<evidence type="ECO:0000256" key="2">
    <source>
        <dbReference type="ARBA" id="ARBA00022577"/>
    </source>
</evidence>
<gene>
    <name evidence="7" type="primary">LOC103321352</name>
</gene>
<dbReference type="PROSITE" id="PS00940">
    <property type="entry name" value="GAMMA_THIONIN"/>
    <property type="match status" value="1"/>
</dbReference>
<evidence type="ECO:0000256" key="4">
    <source>
        <dbReference type="ARBA" id="ARBA00023157"/>
    </source>
</evidence>
<evidence type="ECO:0000256" key="1">
    <source>
        <dbReference type="ARBA" id="ARBA00022529"/>
    </source>
</evidence>
<dbReference type="SUPFAM" id="SSF57095">
    <property type="entry name" value="Scorpion toxin-like"/>
    <property type="match status" value="1"/>
</dbReference>
<keyword evidence="4" id="KW-1015">Disulfide bond</keyword>
<reference evidence="6" key="1">
    <citation type="journal article" date="2012" name="Nat. Commun.">
        <title>The genome of Prunus mume.</title>
        <authorList>
            <person name="Zhang Q."/>
            <person name="Chen W."/>
            <person name="Sun L."/>
            <person name="Zhao F."/>
            <person name="Huang B."/>
            <person name="Yang W."/>
            <person name="Tao Y."/>
            <person name="Wang J."/>
            <person name="Yuan Z."/>
            <person name="Fan G."/>
            <person name="Xing Z."/>
            <person name="Han C."/>
            <person name="Pan H."/>
            <person name="Zhong X."/>
            <person name="Shi W."/>
            <person name="Liang X."/>
            <person name="Du D."/>
            <person name="Sun F."/>
            <person name="Xu Z."/>
            <person name="Hao R."/>
            <person name="Lv T."/>
            <person name="Lv Y."/>
            <person name="Zheng Z."/>
            <person name="Sun M."/>
            <person name="Luo L."/>
            <person name="Cai M."/>
            <person name="Gao Y."/>
            <person name="Wang J."/>
            <person name="Yin Y."/>
            <person name="Xu X."/>
            <person name="Cheng T."/>
            <person name="Wang J."/>
        </authorList>
    </citation>
    <scope>NUCLEOTIDE SEQUENCE [LARGE SCALE GENOMIC DNA]</scope>
</reference>
<dbReference type="PRINTS" id="PR00288">
    <property type="entry name" value="PUROTHIONIN"/>
</dbReference>